<dbReference type="SUPFAM" id="SSF53474">
    <property type="entry name" value="alpha/beta-Hydrolases"/>
    <property type="match status" value="1"/>
</dbReference>
<dbReference type="InterPro" id="IPR050300">
    <property type="entry name" value="GDXG_lipolytic_enzyme"/>
</dbReference>
<dbReference type="PANTHER" id="PTHR48081">
    <property type="entry name" value="AB HYDROLASE SUPERFAMILY PROTEIN C4A8.06C"/>
    <property type="match status" value="1"/>
</dbReference>
<evidence type="ECO:0000256" key="1">
    <source>
        <dbReference type="ARBA" id="ARBA00022801"/>
    </source>
</evidence>
<keyword evidence="1" id="KW-0378">Hydrolase</keyword>
<evidence type="ECO:0000313" key="3">
    <source>
        <dbReference type="EMBL" id="AHF23798.1"/>
    </source>
</evidence>
<dbReference type="PANTHER" id="PTHR48081:SF13">
    <property type="entry name" value="ALPHA_BETA HYDROLASE"/>
    <property type="match status" value="1"/>
</dbReference>
<sequence>MRKQLCIEKKREVLSLITNVTFSNVSCWYDASRRDLKMDLIVPKNRTAHPACPTIVWICGGAYRVVNRAVWLPEMMRFARAGYVVAGIEYRTSNEAIFPAQLIDVKSAVRFLRAHAKEFCVDPGRIYAMGESAGGTMASMLGVTGDQKEFDQGDHLDQSSAVQGVVDYYGVVDLSDASAEKSRMAAMVNPNNNVPYFAFEEFLGVGYGKTEAEKASTIRYISEQTPPFMILHGTKDTVVPMAQSEALYDALQKKGVFCEFMVIEEAAHGDDLFYQDEVTDAVLRFLNSLPEGKE</sequence>
<reference evidence="3" key="1">
    <citation type="journal article" date="2013" name="PLoS ONE">
        <title>Metagenomic insights into the carbohydrate-active enzymes carried by the microorganisms adhering to solid digesta in the rumen of cows.</title>
        <authorList>
            <person name="Wang L."/>
            <person name="Hatem A."/>
            <person name="Catalyurek U.V."/>
            <person name="Morrison M."/>
            <person name="Yu Z."/>
        </authorList>
    </citation>
    <scope>NUCLEOTIDE SEQUENCE</scope>
</reference>
<evidence type="ECO:0000259" key="2">
    <source>
        <dbReference type="Pfam" id="PF20434"/>
    </source>
</evidence>
<name>W0FGN5_9BACT</name>
<dbReference type="InterPro" id="IPR029058">
    <property type="entry name" value="AB_hydrolase_fold"/>
</dbReference>
<feature type="domain" description="BD-FAE-like" evidence="2">
    <location>
        <begin position="38"/>
        <end position="251"/>
    </location>
</feature>
<dbReference type="GO" id="GO:0016787">
    <property type="term" value="F:hydrolase activity"/>
    <property type="evidence" value="ECO:0007669"/>
    <property type="project" value="UniProtKB-KW"/>
</dbReference>
<accession>W0FGN5</accession>
<dbReference type="EMBL" id="KC246775">
    <property type="protein sequence ID" value="AHF23798.1"/>
    <property type="molecule type" value="Genomic_DNA"/>
</dbReference>
<organism evidence="3">
    <name type="scientific">uncultured bacterium Contig140</name>
    <dbReference type="NCBI Taxonomy" id="1393424"/>
    <lineage>
        <taxon>Bacteria</taxon>
        <taxon>environmental samples</taxon>
    </lineage>
</organism>
<dbReference type="Gene3D" id="3.40.50.1820">
    <property type="entry name" value="alpha/beta hydrolase"/>
    <property type="match status" value="1"/>
</dbReference>
<dbReference type="InterPro" id="IPR049492">
    <property type="entry name" value="BD-FAE-like_dom"/>
</dbReference>
<proteinExistence type="predicted"/>
<protein>
    <submittedName>
        <fullName evidence="3">Esterase/lipase</fullName>
    </submittedName>
</protein>
<dbReference type="AlphaFoldDB" id="W0FGN5"/>
<dbReference type="Pfam" id="PF20434">
    <property type="entry name" value="BD-FAE"/>
    <property type="match status" value="1"/>
</dbReference>